<keyword evidence="5 10" id="KW-0812">Transmembrane</keyword>
<dbReference type="InterPro" id="IPR039426">
    <property type="entry name" value="TonB-dep_rcpt-like"/>
</dbReference>
<dbReference type="AlphaFoldDB" id="A0A7X4GYA2"/>
<dbReference type="Pfam" id="PF00593">
    <property type="entry name" value="TonB_dep_Rec_b-barrel"/>
    <property type="match status" value="1"/>
</dbReference>
<evidence type="ECO:0000256" key="9">
    <source>
        <dbReference type="ARBA" id="ARBA00023237"/>
    </source>
</evidence>
<dbReference type="InterPro" id="IPR000531">
    <property type="entry name" value="Beta-barrel_TonB"/>
</dbReference>
<dbReference type="Gene3D" id="2.170.130.10">
    <property type="entry name" value="TonB-dependent receptor, plug domain"/>
    <property type="match status" value="1"/>
</dbReference>
<evidence type="ECO:0000256" key="7">
    <source>
        <dbReference type="ARBA" id="ARBA00023136"/>
    </source>
</evidence>
<evidence type="ECO:0000259" key="14">
    <source>
        <dbReference type="Pfam" id="PF07715"/>
    </source>
</evidence>
<keyword evidence="7 10" id="KW-0472">Membrane</keyword>
<protein>
    <submittedName>
        <fullName evidence="15">TonB-dependent siderophore receptor</fullName>
    </submittedName>
</protein>
<feature type="signal peptide" evidence="12">
    <location>
        <begin position="1"/>
        <end position="27"/>
    </location>
</feature>
<evidence type="ECO:0000256" key="5">
    <source>
        <dbReference type="ARBA" id="ARBA00022692"/>
    </source>
</evidence>
<dbReference type="Proteomes" id="UP000469734">
    <property type="component" value="Unassembled WGS sequence"/>
</dbReference>
<comment type="similarity">
    <text evidence="2 10 11">Belongs to the TonB-dependent receptor family.</text>
</comment>
<proteinExistence type="inferred from homology"/>
<gene>
    <name evidence="15" type="ORF">GTP56_06660</name>
</gene>
<dbReference type="InterPro" id="IPR010105">
    <property type="entry name" value="TonB_sidphr_rcpt"/>
</dbReference>
<dbReference type="GO" id="GO:0015891">
    <property type="term" value="P:siderophore transport"/>
    <property type="evidence" value="ECO:0007669"/>
    <property type="project" value="InterPro"/>
</dbReference>
<dbReference type="SUPFAM" id="SSF56935">
    <property type="entry name" value="Porins"/>
    <property type="match status" value="1"/>
</dbReference>
<accession>A0A7X4GYA2</accession>
<evidence type="ECO:0000256" key="3">
    <source>
        <dbReference type="ARBA" id="ARBA00022448"/>
    </source>
</evidence>
<evidence type="ECO:0000256" key="1">
    <source>
        <dbReference type="ARBA" id="ARBA00004571"/>
    </source>
</evidence>
<feature type="domain" description="TonB-dependent receptor plug" evidence="14">
    <location>
        <begin position="63"/>
        <end position="163"/>
    </location>
</feature>
<feature type="chain" id="PRO_5030927024" evidence="12">
    <location>
        <begin position="28"/>
        <end position="704"/>
    </location>
</feature>
<comment type="caution">
    <text evidence="15">The sequence shown here is derived from an EMBL/GenBank/DDBJ whole genome shotgun (WGS) entry which is preliminary data.</text>
</comment>
<evidence type="ECO:0000256" key="10">
    <source>
        <dbReference type="PROSITE-ProRule" id="PRU01360"/>
    </source>
</evidence>
<keyword evidence="12" id="KW-0732">Signal</keyword>
<dbReference type="GO" id="GO:0015344">
    <property type="term" value="F:siderophore uptake transmembrane transporter activity"/>
    <property type="evidence" value="ECO:0007669"/>
    <property type="project" value="TreeGrafter"/>
</dbReference>
<evidence type="ECO:0000256" key="6">
    <source>
        <dbReference type="ARBA" id="ARBA00023077"/>
    </source>
</evidence>
<keyword evidence="8 15" id="KW-0675">Receptor</keyword>
<dbReference type="PANTHER" id="PTHR32552">
    <property type="entry name" value="FERRICHROME IRON RECEPTOR-RELATED"/>
    <property type="match status" value="1"/>
</dbReference>
<name>A0A7X4GYA2_9BURK</name>
<dbReference type="PANTHER" id="PTHR32552:SF82">
    <property type="entry name" value="FCUA PROTEIN"/>
    <property type="match status" value="1"/>
</dbReference>
<evidence type="ECO:0000313" key="15">
    <source>
        <dbReference type="EMBL" id="MYM71880.1"/>
    </source>
</evidence>
<evidence type="ECO:0000256" key="11">
    <source>
        <dbReference type="RuleBase" id="RU003357"/>
    </source>
</evidence>
<dbReference type="GO" id="GO:0038023">
    <property type="term" value="F:signaling receptor activity"/>
    <property type="evidence" value="ECO:0007669"/>
    <property type="project" value="InterPro"/>
</dbReference>
<keyword evidence="3 10" id="KW-0813">Transport</keyword>
<reference evidence="15 16" key="1">
    <citation type="submission" date="2019-12" db="EMBL/GenBank/DDBJ databases">
        <title>Novel species isolated from a subtropical stream in China.</title>
        <authorList>
            <person name="Lu H."/>
        </authorList>
    </citation>
    <scope>NUCLEOTIDE SEQUENCE [LARGE SCALE GENOMIC DNA]</scope>
    <source>
        <strain evidence="15 16">FT134W</strain>
    </source>
</reference>
<dbReference type="InterPro" id="IPR036942">
    <property type="entry name" value="Beta-barrel_TonB_sf"/>
</dbReference>
<dbReference type="InterPro" id="IPR012910">
    <property type="entry name" value="Plug_dom"/>
</dbReference>
<dbReference type="Pfam" id="PF07715">
    <property type="entry name" value="Plug"/>
    <property type="match status" value="1"/>
</dbReference>
<dbReference type="PROSITE" id="PS52016">
    <property type="entry name" value="TONB_DEPENDENT_REC_3"/>
    <property type="match status" value="1"/>
</dbReference>
<organism evidence="15 16">
    <name type="scientific">Duganella margarita</name>
    <dbReference type="NCBI Taxonomy" id="2692170"/>
    <lineage>
        <taxon>Bacteria</taxon>
        <taxon>Pseudomonadati</taxon>
        <taxon>Pseudomonadota</taxon>
        <taxon>Betaproteobacteria</taxon>
        <taxon>Burkholderiales</taxon>
        <taxon>Oxalobacteraceae</taxon>
        <taxon>Telluria group</taxon>
        <taxon>Duganella</taxon>
    </lineage>
</organism>
<keyword evidence="4 10" id="KW-1134">Transmembrane beta strand</keyword>
<evidence type="ECO:0000256" key="4">
    <source>
        <dbReference type="ARBA" id="ARBA00022452"/>
    </source>
</evidence>
<sequence>MSNISRPRFFYLFFAAPLACAHLPGMAQTEDEQVLKAVQITAARAQGFTPNTVEAGSFRGSDVMEVPSTVNVITREVLDLQAAGGLYDAVRNTAGVTRQQNGGDTWDQLVIRGIAVENRTNYRLNGSVPIMNFSQVPMENKERVEVLKGASALYYGFTSPAGVVNFVTKRAGNTPVTSAGLTLDDKGTAVANVDVGRRFGEQNEFGVRINAAGGSLGTFLDNVGNGNRQFASAALDWRVNNRLLLKADLEYDHRKVTEEAAVTLPTAVNGVITLPRAVDPSRLVGPEMAKFDATSKVAALRADYALGDGWALTLEGGHSEVARDRNLAIFRFTGNATVATGAGRITGNQQHLQVGSDSLRAELFGTAVTGPVKHEITFGVSRTEKSQDPIYQSNYTVAAQNLYDPVPITSITYSAKPTSPTTAALDTSDTGIYALDRLTFSPQWQIIGGVRKVNYNSDQGVNHYTADKTTPMAAVIYRPLTDLSFYASAAQGLEEGEAAPTGTVNQNERMAPGVSRQKELGMRWRAPGGTLLSAALFDINRPGYYTNTANVFVADGEQRYRGVELSTQGQLTRNLAWQTSAQLLNPEFRKISDAYNGKLPENASRHTASAFLSYAFDDHVPGLSLNSGAYYTGRRPVNDLDQAFLGGVTLFTVGGRYITQTLGKRTTWQINVENLGDKQYWAAAGTRLAAGAPRTVKLTMKVDL</sequence>
<evidence type="ECO:0000256" key="2">
    <source>
        <dbReference type="ARBA" id="ARBA00009810"/>
    </source>
</evidence>
<evidence type="ECO:0000313" key="16">
    <source>
        <dbReference type="Proteomes" id="UP000469734"/>
    </source>
</evidence>
<comment type="subcellular location">
    <subcellularLocation>
        <location evidence="1 10">Cell outer membrane</location>
        <topology evidence="1 10">Multi-pass membrane protein</topology>
    </subcellularLocation>
</comment>
<keyword evidence="9 10" id="KW-0998">Cell outer membrane</keyword>
<evidence type="ECO:0000256" key="8">
    <source>
        <dbReference type="ARBA" id="ARBA00023170"/>
    </source>
</evidence>
<dbReference type="Gene3D" id="2.40.170.20">
    <property type="entry name" value="TonB-dependent receptor, beta-barrel domain"/>
    <property type="match status" value="1"/>
</dbReference>
<dbReference type="EMBL" id="WWCR01000004">
    <property type="protein sequence ID" value="MYM71880.1"/>
    <property type="molecule type" value="Genomic_DNA"/>
</dbReference>
<evidence type="ECO:0000256" key="12">
    <source>
        <dbReference type="SAM" id="SignalP"/>
    </source>
</evidence>
<dbReference type="RefSeq" id="WP_161049493.1">
    <property type="nucleotide sequence ID" value="NZ_WWCR01000004.1"/>
</dbReference>
<feature type="domain" description="TonB-dependent receptor-like beta-barrel" evidence="13">
    <location>
        <begin position="290"/>
        <end position="675"/>
    </location>
</feature>
<evidence type="ECO:0000259" key="13">
    <source>
        <dbReference type="Pfam" id="PF00593"/>
    </source>
</evidence>
<dbReference type="InterPro" id="IPR037066">
    <property type="entry name" value="Plug_dom_sf"/>
</dbReference>
<keyword evidence="6 11" id="KW-0798">TonB box</keyword>
<dbReference type="NCBIfam" id="TIGR01783">
    <property type="entry name" value="TonB-siderophor"/>
    <property type="match status" value="1"/>
</dbReference>
<dbReference type="CDD" id="cd01347">
    <property type="entry name" value="ligand_gated_channel"/>
    <property type="match status" value="1"/>
</dbReference>
<dbReference type="GO" id="GO:0009279">
    <property type="term" value="C:cell outer membrane"/>
    <property type="evidence" value="ECO:0007669"/>
    <property type="project" value="UniProtKB-SubCell"/>
</dbReference>